<dbReference type="InterPro" id="IPR001387">
    <property type="entry name" value="Cro/C1-type_HTH"/>
</dbReference>
<reference evidence="3 4" key="1">
    <citation type="journal article" date="2015" name="Genome Announc.">
        <title>Expanding the biotechnology potential of lactobacilli through comparative genomics of 213 strains and associated genera.</title>
        <authorList>
            <person name="Sun Z."/>
            <person name="Harris H.M."/>
            <person name="McCann A."/>
            <person name="Guo C."/>
            <person name="Argimon S."/>
            <person name="Zhang W."/>
            <person name="Yang X."/>
            <person name="Jeffery I.B."/>
            <person name="Cooney J.C."/>
            <person name="Kagawa T.F."/>
            <person name="Liu W."/>
            <person name="Song Y."/>
            <person name="Salvetti E."/>
            <person name="Wrobel A."/>
            <person name="Rasinkangas P."/>
            <person name="Parkhill J."/>
            <person name="Rea M.C."/>
            <person name="O'Sullivan O."/>
            <person name="Ritari J."/>
            <person name="Douillard F.P."/>
            <person name="Paul Ross R."/>
            <person name="Yang R."/>
            <person name="Briner A.E."/>
            <person name="Felis G.E."/>
            <person name="de Vos W.M."/>
            <person name="Barrangou R."/>
            <person name="Klaenhammer T.R."/>
            <person name="Caufield P.W."/>
            <person name="Cui Y."/>
            <person name="Zhang H."/>
            <person name="O'Toole P.W."/>
        </authorList>
    </citation>
    <scope>NUCLEOTIDE SEQUENCE [LARGE SCALE GENOMIC DNA]</scope>
    <source>
        <strain evidence="1 4">ATCC BAA-66</strain>
        <strain evidence="2 3">DSM 13344</strain>
    </source>
</reference>
<dbReference type="AlphaFoldDB" id="A0A0R2G238"/>
<gene>
    <name evidence="1" type="ORF">IV38_GL000088</name>
    <name evidence="2" type="ORF">IV40_GL001430</name>
</gene>
<evidence type="ECO:0000313" key="4">
    <source>
        <dbReference type="Proteomes" id="UP000051751"/>
    </source>
</evidence>
<dbReference type="GO" id="GO:0003677">
    <property type="term" value="F:DNA binding"/>
    <property type="evidence" value="ECO:0007669"/>
    <property type="project" value="InterPro"/>
</dbReference>
<dbReference type="RefSeq" id="WP_057769735.1">
    <property type="nucleotide sequence ID" value="NZ_JQAT01000001.1"/>
</dbReference>
<comment type="caution">
    <text evidence="2">The sequence shown here is derived from an EMBL/GenBank/DDBJ whole genome shotgun (WGS) entry which is preliminary data.</text>
</comment>
<sequence length="162" mass="18416">MIELVDLQAVKVELQKAIDRQQLTKDQLAHFIHTTPSNISNFLNPNRGIPDERLRELSEALDDVRFRFVVASYFSQIDLLDNSNEYNDDPQSRLAAIDSNELSVSEARKRARELLSKSKKTSDEFSELQKCILRIYSESKFDSLFVVSAMASIGADSMNEAL</sequence>
<dbReference type="EMBL" id="JQAZ01000004">
    <property type="protein sequence ID" value="KRN31434.1"/>
    <property type="molecule type" value="Genomic_DNA"/>
</dbReference>
<dbReference type="InterPro" id="IPR010982">
    <property type="entry name" value="Lambda_DNA-bd_dom_sf"/>
</dbReference>
<dbReference type="Proteomes" id="UP000051751">
    <property type="component" value="Unassembled WGS sequence"/>
</dbReference>
<accession>A0A0R2G238</accession>
<keyword evidence="3" id="KW-1185">Reference proteome</keyword>
<dbReference type="STRING" id="81857.IV38_GL000088"/>
<dbReference type="SUPFAM" id="SSF47413">
    <property type="entry name" value="lambda repressor-like DNA-binding domains"/>
    <property type="match status" value="1"/>
</dbReference>
<protein>
    <recommendedName>
        <fullName evidence="5">HTH cro/C1-type domain-containing protein</fullName>
    </recommendedName>
</protein>
<name>A0A0R2G238_9LACO</name>
<organism evidence="2 3">
    <name type="scientific">Lactobacillus selangorensis</name>
    <dbReference type="NCBI Taxonomy" id="81857"/>
    <lineage>
        <taxon>Bacteria</taxon>
        <taxon>Bacillati</taxon>
        <taxon>Bacillota</taxon>
        <taxon>Bacilli</taxon>
        <taxon>Lactobacillales</taxon>
        <taxon>Lactobacillaceae</taxon>
        <taxon>Lactobacillus</taxon>
    </lineage>
</organism>
<evidence type="ECO:0000313" key="3">
    <source>
        <dbReference type="Proteomes" id="UP000051645"/>
    </source>
</evidence>
<dbReference type="CDD" id="cd00093">
    <property type="entry name" value="HTH_XRE"/>
    <property type="match status" value="1"/>
</dbReference>
<evidence type="ECO:0000313" key="1">
    <source>
        <dbReference type="EMBL" id="KRN29208.1"/>
    </source>
</evidence>
<dbReference type="EMBL" id="JQAT01000001">
    <property type="protein sequence ID" value="KRN29208.1"/>
    <property type="molecule type" value="Genomic_DNA"/>
</dbReference>
<evidence type="ECO:0008006" key="5">
    <source>
        <dbReference type="Google" id="ProtNLM"/>
    </source>
</evidence>
<dbReference type="Proteomes" id="UP000051645">
    <property type="component" value="Unassembled WGS sequence"/>
</dbReference>
<evidence type="ECO:0000313" key="2">
    <source>
        <dbReference type="EMBL" id="KRN31434.1"/>
    </source>
</evidence>
<dbReference type="PATRIC" id="fig|81857.3.peg.87"/>
<proteinExistence type="predicted"/>